<evidence type="ECO:0000313" key="2">
    <source>
        <dbReference type="Proteomes" id="UP000095210"/>
    </source>
</evidence>
<accession>A0AAC9MZE3</accession>
<sequence length="115" mass="12970">MTNHLLHRYPDAAALPDDNADTHETYQRMRILDRETRRGEAAVSSPTAMRALLAEVAPTADPEWRAIWHSVIDVDERSLTAGFYLGESDSGTIRHSEEIRFPVRNRLDSLAALDV</sequence>
<protein>
    <submittedName>
        <fullName evidence="1">Uncharacterized protein</fullName>
    </submittedName>
</protein>
<dbReference type="Proteomes" id="UP000095210">
    <property type="component" value="Chromosome"/>
</dbReference>
<keyword evidence="2" id="KW-1185">Reference proteome</keyword>
<organism evidence="1 2">
    <name type="scientific">Actinoalloteichus hymeniacidonis</name>
    <dbReference type="NCBI Taxonomy" id="340345"/>
    <lineage>
        <taxon>Bacteria</taxon>
        <taxon>Bacillati</taxon>
        <taxon>Actinomycetota</taxon>
        <taxon>Actinomycetes</taxon>
        <taxon>Pseudonocardiales</taxon>
        <taxon>Pseudonocardiaceae</taxon>
        <taxon>Actinoalloteichus</taxon>
    </lineage>
</organism>
<proteinExistence type="predicted"/>
<evidence type="ECO:0000313" key="1">
    <source>
        <dbReference type="EMBL" id="AOS63871.1"/>
    </source>
</evidence>
<name>A0AAC9MZE3_9PSEU</name>
<dbReference type="RefSeq" id="WP_069849828.1">
    <property type="nucleotide sequence ID" value="NZ_CP014859.1"/>
</dbReference>
<dbReference type="AlphaFoldDB" id="A0AAC9MZE3"/>
<reference evidence="2" key="1">
    <citation type="submission" date="2016-03" db="EMBL/GenBank/DDBJ databases">
        <title>Complete genome sequence of the type strain Actinoalloteichus hymeniacidonis DSM 45092.</title>
        <authorList>
            <person name="Schaffert L."/>
            <person name="Albersmeier A."/>
            <person name="Winkler A."/>
            <person name="Kalinowski J."/>
            <person name="Zotchev S."/>
            <person name="Ruckert C."/>
        </authorList>
    </citation>
    <scope>NUCLEOTIDE SEQUENCE [LARGE SCALE GENOMIC DNA]</scope>
    <source>
        <strain evidence="2">HPA177(T) (DSM 45092(T))</strain>
    </source>
</reference>
<gene>
    <name evidence="1" type="ORF">TL08_15310</name>
</gene>
<dbReference type="EMBL" id="CP014859">
    <property type="protein sequence ID" value="AOS63871.1"/>
    <property type="molecule type" value="Genomic_DNA"/>
</dbReference>
<dbReference type="KEGG" id="ahm:TL08_15310"/>